<sequence>MLISVEEFRSTHRRGCICRMTVIGFLIEEMMRCFFRSSERSSCQVDDLITIFQPLFTDERYSVCRCVPMSGKPRWLLGVWVAVSTNGVDIHLCGEMEQRRTTQPQPGTSSVFHLPISIIHIHSIFHTSPTSWFTDIASSYSDFFPVRTDGGSNEEVHSFRTSLLVTNRR</sequence>
<reference evidence="1 2" key="1">
    <citation type="submission" date="2018-06" db="EMBL/GenBank/DDBJ databases">
        <title>A transcriptomic atlas of mushroom development highlights an independent origin of complex multicellularity.</title>
        <authorList>
            <consortium name="DOE Joint Genome Institute"/>
            <person name="Krizsan K."/>
            <person name="Almasi E."/>
            <person name="Merenyi Z."/>
            <person name="Sahu N."/>
            <person name="Viragh M."/>
            <person name="Koszo T."/>
            <person name="Mondo S."/>
            <person name="Kiss B."/>
            <person name="Balint B."/>
            <person name="Kues U."/>
            <person name="Barry K."/>
            <person name="Hegedus J.C."/>
            <person name="Henrissat B."/>
            <person name="Johnson J."/>
            <person name="Lipzen A."/>
            <person name="Ohm R."/>
            <person name="Nagy I."/>
            <person name="Pangilinan J."/>
            <person name="Yan J."/>
            <person name="Xiong Y."/>
            <person name="Grigoriev I.V."/>
            <person name="Hibbett D.S."/>
            <person name="Nagy L.G."/>
        </authorList>
    </citation>
    <scope>NUCLEOTIDE SEQUENCE [LARGE SCALE GENOMIC DNA]</scope>
    <source>
        <strain evidence="1 2">SZMC22713</strain>
    </source>
</reference>
<organism evidence="1 2">
    <name type="scientific">Rickenella mellea</name>
    <dbReference type="NCBI Taxonomy" id="50990"/>
    <lineage>
        <taxon>Eukaryota</taxon>
        <taxon>Fungi</taxon>
        <taxon>Dikarya</taxon>
        <taxon>Basidiomycota</taxon>
        <taxon>Agaricomycotina</taxon>
        <taxon>Agaricomycetes</taxon>
        <taxon>Hymenochaetales</taxon>
        <taxon>Rickenellaceae</taxon>
        <taxon>Rickenella</taxon>
    </lineage>
</organism>
<proteinExistence type="predicted"/>
<protein>
    <submittedName>
        <fullName evidence="1">Uncharacterized protein</fullName>
    </submittedName>
</protein>
<evidence type="ECO:0000313" key="2">
    <source>
        <dbReference type="Proteomes" id="UP000294933"/>
    </source>
</evidence>
<dbReference type="EMBL" id="ML170206">
    <property type="protein sequence ID" value="TDL18552.1"/>
    <property type="molecule type" value="Genomic_DNA"/>
</dbReference>
<gene>
    <name evidence="1" type="ORF">BD410DRAFT_492975</name>
</gene>
<name>A0A4Y7PUK3_9AGAM</name>
<accession>A0A4Y7PUK3</accession>
<dbReference type="VEuPathDB" id="FungiDB:BD410DRAFT_492975"/>
<dbReference type="Proteomes" id="UP000294933">
    <property type="component" value="Unassembled WGS sequence"/>
</dbReference>
<keyword evidence="2" id="KW-1185">Reference proteome</keyword>
<evidence type="ECO:0000313" key="1">
    <source>
        <dbReference type="EMBL" id="TDL18552.1"/>
    </source>
</evidence>
<dbReference type="AlphaFoldDB" id="A0A4Y7PUK3"/>